<dbReference type="Pfam" id="PF01425">
    <property type="entry name" value="Amidase"/>
    <property type="match status" value="1"/>
</dbReference>
<protein>
    <submittedName>
        <fullName evidence="3">Amidase</fullName>
        <ecNumber evidence="3">3.5.1.4</ecNumber>
    </submittedName>
</protein>
<evidence type="ECO:0000313" key="4">
    <source>
        <dbReference type="Proteomes" id="UP000557392"/>
    </source>
</evidence>
<dbReference type="RefSeq" id="WP_246426224.1">
    <property type="nucleotide sequence ID" value="NZ_JACIEH010000003.1"/>
</dbReference>
<feature type="chain" id="PRO_5031533520" evidence="1">
    <location>
        <begin position="21"/>
        <end position="559"/>
    </location>
</feature>
<accession>A0A7W6JXY3</accession>
<dbReference type="PANTHER" id="PTHR42678:SF34">
    <property type="entry name" value="OS04G0183300 PROTEIN"/>
    <property type="match status" value="1"/>
</dbReference>
<dbReference type="InterPro" id="IPR023631">
    <property type="entry name" value="Amidase_dom"/>
</dbReference>
<reference evidence="3 4" key="1">
    <citation type="submission" date="2020-08" db="EMBL/GenBank/DDBJ databases">
        <title>Genomic Encyclopedia of Type Strains, Phase IV (KMG-IV): sequencing the most valuable type-strain genomes for metagenomic binning, comparative biology and taxonomic classification.</title>
        <authorList>
            <person name="Goeker M."/>
        </authorList>
    </citation>
    <scope>NUCLEOTIDE SEQUENCE [LARGE SCALE GENOMIC DNA]</scope>
    <source>
        <strain evidence="3 4">DSM 101806</strain>
    </source>
</reference>
<dbReference type="NCBIfam" id="NF006006">
    <property type="entry name" value="PRK08137.1"/>
    <property type="match status" value="1"/>
</dbReference>
<dbReference type="PANTHER" id="PTHR42678">
    <property type="entry name" value="AMIDASE"/>
    <property type="match status" value="1"/>
</dbReference>
<keyword evidence="4" id="KW-1185">Reference proteome</keyword>
<evidence type="ECO:0000313" key="3">
    <source>
        <dbReference type="EMBL" id="MBB4100517.1"/>
    </source>
</evidence>
<dbReference type="GO" id="GO:0004040">
    <property type="term" value="F:amidase activity"/>
    <property type="evidence" value="ECO:0007669"/>
    <property type="project" value="UniProtKB-EC"/>
</dbReference>
<comment type="caution">
    <text evidence="3">The sequence shown here is derived from an EMBL/GenBank/DDBJ whole genome shotgun (WGS) entry which is preliminary data.</text>
</comment>
<feature type="domain" description="Amidase" evidence="2">
    <location>
        <begin position="100"/>
        <end position="529"/>
    </location>
</feature>
<dbReference type="AlphaFoldDB" id="A0A7W6JXY3"/>
<sequence>MRTGMAALAVALAWATPGWAQDVAAPVPAPPSEAPVITPIPLPADAVVVSSSDAPADLVAERSIDELQAMLAAGKVEAGKLADLYVERIGKLDRDGPTLRAVIVTAPAKDLRYDGRASDDRRKAGRILGPLDGIPVLIKDNIETQNMPTTAGSLALANNDTGRDAPLVAKLRAKGAIILGKTNLSEWANIRSNHSMSGWSAVGGLVKNPYALDRSACGSSSGSGAAVAASLAAVAVGTETDGSVVCPAAMNGLVGLKPTLGLISRTGVVPISHSQDTPGPMARTVKDAAILFGAMIGSDPEDPATKDADKHRKDYAAGLTPDALKGMRVGYWKPEMAADLAARFDKALEELTAAGAVLVEVKMPELKGLGEAEGLVLYTELKADMAAYLATTPASVGPKTLADLIAFNDAHKDSEMAFFGQETFLKAEKTKGLDDPEYKAAREQSARQAGPEGIDAMLKAADAQILVTPTYGTPWLSDPAHGDQFQGPSASELPAVSGYPHLTVPMGLVNGLPAGLSFIGTAWSDGLLLKAGYAYEQATHARVAPQYLPTIPADLGPRK</sequence>
<dbReference type="EMBL" id="JACIEH010000003">
    <property type="protein sequence ID" value="MBB4100517.1"/>
    <property type="molecule type" value="Genomic_DNA"/>
</dbReference>
<name>A0A7W6JXY3_9SPHN</name>
<dbReference type="EC" id="3.5.1.4" evidence="3"/>
<keyword evidence="1" id="KW-0732">Signal</keyword>
<dbReference type="Proteomes" id="UP000557392">
    <property type="component" value="Unassembled WGS sequence"/>
</dbReference>
<gene>
    <name evidence="3" type="ORF">GGR46_004089</name>
</gene>
<keyword evidence="3" id="KW-0378">Hydrolase</keyword>
<evidence type="ECO:0000259" key="2">
    <source>
        <dbReference type="Pfam" id="PF01425"/>
    </source>
</evidence>
<dbReference type="InterPro" id="IPR036928">
    <property type="entry name" value="AS_sf"/>
</dbReference>
<dbReference type="SUPFAM" id="SSF75304">
    <property type="entry name" value="Amidase signature (AS) enzymes"/>
    <property type="match status" value="1"/>
</dbReference>
<organism evidence="3 4">
    <name type="scientific">Sphingomonas kyeonggiensis</name>
    <dbReference type="NCBI Taxonomy" id="1268553"/>
    <lineage>
        <taxon>Bacteria</taxon>
        <taxon>Pseudomonadati</taxon>
        <taxon>Pseudomonadota</taxon>
        <taxon>Alphaproteobacteria</taxon>
        <taxon>Sphingomonadales</taxon>
        <taxon>Sphingomonadaceae</taxon>
        <taxon>Sphingomonas</taxon>
    </lineage>
</organism>
<evidence type="ECO:0000256" key="1">
    <source>
        <dbReference type="SAM" id="SignalP"/>
    </source>
</evidence>
<proteinExistence type="predicted"/>
<feature type="signal peptide" evidence="1">
    <location>
        <begin position="1"/>
        <end position="20"/>
    </location>
</feature>
<dbReference type="Gene3D" id="3.90.1300.10">
    <property type="entry name" value="Amidase signature (AS) domain"/>
    <property type="match status" value="1"/>
</dbReference>